<reference evidence="10 11" key="1">
    <citation type="submission" date="2020-08" db="EMBL/GenBank/DDBJ databases">
        <title>Plant Genome Project.</title>
        <authorList>
            <person name="Zhang R.-G."/>
        </authorList>
    </citation>
    <scope>NUCLEOTIDE SEQUENCE [LARGE SCALE GENOMIC DNA]</scope>
    <source>
        <strain evidence="10">WSP0</strain>
        <tissue evidence="10">Leaf</tissue>
    </source>
</reference>
<dbReference type="Pfam" id="PF01453">
    <property type="entry name" value="B_lectin"/>
    <property type="match status" value="1"/>
</dbReference>
<dbReference type="Pfam" id="PF07714">
    <property type="entry name" value="PK_Tyr_Ser-Thr"/>
    <property type="match status" value="1"/>
</dbReference>
<dbReference type="Proteomes" id="UP000823749">
    <property type="component" value="Chromosome 6"/>
</dbReference>
<evidence type="ECO:0000256" key="4">
    <source>
        <dbReference type="ARBA" id="ARBA00022741"/>
    </source>
</evidence>
<accession>A0AAV6JXP1</accession>
<evidence type="ECO:0000256" key="7">
    <source>
        <dbReference type="PROSITE-ProRule" id="PRU10141"/>
    </source>
</evidence>
<dbReference type="InterPro" id="IPR011009">
    <property type="entry name" value="Kinase-like_dom_sf"/>
</dbReference>
<keyword evidence="5 7" id="KW-0067">ATP-binding</keyword>
<dbReference type="CDD" id="cd00028">
    <property type="entry name" value="B_lectin"/>
    <property type="match status" value="1"/>
</dbReference>
<dbReference type="InterPro" id="IPR001480">
    <property type="entry name" value="Bulb-type_lectin_dom"/>
</dbReference>
<evidence type="ECO:0000256" key="1">
    <source>
        <dbReference type="ARBA" id="ARBA00022536"/>
    </source>
</evidence>
<dbReference type="EMBL" id="JACTNZ010000006">
    <property type="protein sequence ID" value="KAG5544907.1"/>
    <property type="molecule type" value="Genomic_DNA"/>
</dbReference>
<dbReference type="Gene3D" id="2.90.10.10">
    <property type="entry name" value="Bulb-type lectin domain"/>
    <property type="match status" value="1"/>
</dbReference>
<evidence type="ECO:0000313" key="11">
    <source>
        <dbReference type="Proteomes" id="UP000823749"/>
    </source>
</evidence>
<dbReference type="InterPro" id="IPR000719">
    <property type="entry name" value="Prot_kinase_dom"/>
</dbReference>
<evidence type="ECO:0000313" key="10">
    <source>
        <dbReference type="EMBL" id="KAG5544907.1"/>
    </source>
</evidence>
<dbReference type="PANTHER" id="PTHR47976">
    <property type="entry name" value="G-TYPE LECTIN S-RECEPTOR-LIKE SERINE/THREONINE-PROTEIN KINASE SD2-5"/>
    <property type="match status" value="1"/>
</dbReference>
<keyword evidence="11" id="KW-1185">Reference proteome</keyword>
<proteinExistence type="predicted"/>
<evidence type="ECO:0000259" key="9">
    <source>
        <dbReference type="PROSITE" id="PS50927"/>
    </source>
</evidence>
<evidence type="ECO:0008006" key="12">
    <source>
        <dbReference type="Google" id="ProtNLM"/>
    </source>
</evidence>
<dbReference type="AlphaFoldDB" id="A0AAV6JXP1"/>
<dbReference type="GO" id="GO:0004672">
    <property type="term" value="F:protein kinase activity"/>
    <property type="evidence" value="ECO:0007669"/>
    <property type="project" value="InterPro"/>
</dbReference>
<dbReference type="PANTHER" id="PTHR47976:SF30">
    <property type="entry name" value="RECEPTOR-LIKE SERINE_THREONINE-PROTEIN KINASE"/>
    <property type="match status" value="1"/>
</dbReference>
<keyword evidence="1" id="KW-0245">EGF-like domain</keyword>
<feature type="domain" description="Bulb-type lectin" evidence="9">
    <location>
        <begin position="62"/>
        <end position="184"/>
    </location>
</feature>
<dbReference type="GO" id="GO:0005524">
    <property type="term" value="F:ATP binding"/>
    <property type="evidence" value="ECO:0007669"/>
    <property type="project" value="UniProtKB-UniRule"/>
</dbReference>
<evidence type="ECO:0000256" key="2">
    <source>
        <dbReference type="ARBA" id="ARBA00022679"/>
    </source>
</evidence>
<dbReference type="PROSITE" id="PS50927">
    <property type="entry name" value="BULB_LECTIN"/>
    <property type="match status" value="1"/>
</dbReference>
<dbReference type="InterPro" id="IPR036426">
    <property type="entry name" value="Bulb-type_lectin_dom_sf"/>
</dbReference>
<dbReference type="FunFam" id="2.90.10.30:FF:000003">
    <property type="entry name" value="Os04g0303100 protein"/>
    <property type="match status" value="1"/>
</dbReference>
<dbReference type="SMART" id="SM00108">
    <property type="entry name" value="B_lectin"/>
    <property type="match status" value="1"/>
</dbReference>
<protein>
    <recommendedName>
        <fullName evidence="12">Receptor-like serine/threonine-protein kinase</fullName>
    </recommendedName>
</protein>
<organism evidence="10 11">
    <name type="scientific">Rhododendron griersonianum</name>
    <dbReference type="NCBI Taxonomy" id="479676"/>
    <lineage>
        <taxon>Eukaryota</taxon>
        <taxon>Viridiplantae</taxon>
        <taxon>Streptophyta</taxon>
        <taxon>Embryophyta</taxon>
        <taxon>Tracheophyta</taxon>
        <taxon>Spermatophyta</taxon>
        <taxon>Magnoliopsida</taxon>
        <taxon>eudicotyledons</taxon>
        <taxon>Gunneridae</taxon>
        <taxon>Pentapetalae</taxon>
        <taxon>asterids</taxon>
        <taxon>Ericales</taxon>
        <taxon>Ericaceae</taxon>
        <taxon>Ericoideae</taxon>
        <taxon>Rhodoreae</taxon>
        <taxon>Rhododendron</taxon>
    </lineage>
</organism>
<evidence type="ECO:0000256" key="3">
    <source>
        <dbReference type="ARBA" id="ARBA00022729"/>
    </source>
</evidence>
<dbReference type="InterPro" id="IPR001245">
    <property type="entry name" value="Ser-Thr/Tyr_kinase_cat_dom"/>
</dbReference>
<name>A0AAV6JXP1_9ERIC</name>
<evidence type="ECO:0000259" key="8">
    <source>
        <dbReference type="PROSITE" id="PS50011"/>
    </source>
</evidence>
<dbReference type="Pfam" id="PF08276">
    <property type="entry name" value="PAN_2"/>
    <property type="match status" value="1"/>
</dbReference>
<dbReference type="SUPFAM" id="SSF56112">
    <property type="entry name" value="Protein kinase-like (PK-like)"/>
    <property type="match status" value="1"/>
</dbReference>
<comment type="caution">
    <text evidence="10">The sequence shown here is derived from an EMBL/GenBank/DDBJ whole genome shotgun (WGS) entry which is preliminary data.</text>
</comment>
<dbReference type="InterPro" id="IPR017441">
    <property type="entry name" value="Protein_kinase_ATP_BS"/>
</dbReference>
<keyword evidence="4 7" id="KW-0547">Nucleotide-binding</keyword>
<evidence type="ECO:0000256" key="5">
    <source>
        <dbReference type="ARBA" id="ARBA00022840"/>
    </source>
</evidence>
<gene>
    <name evidence="10" type="ORF">RHGRI_017385</name>
</gene>
<sequence length="746" mass="82457">MAKPSLPLIISFAITITVFIYSAQLNNAQSLKYQQVANLSTTWINNPTINTFSFEGLENKKSPVLSPVLSLSNTSHFISGFYCFSNGTSCFFGIVMFASMYDSQTSTSISGPQLVWSANRDRPVKVNATLKFTGHGNLILEDADGDMVWSTNTGGKSVTGLRFTEVGNLVLFDRNNATVWQSFDHPTDCLLLGQKLVTGQKLIARTSSSDFSRGLFSLSIDVFLVGYLEVNPPLVYYKSLLAGYENFTSLKEAYVVFENGSFNGQIIPLGSTAQFMRLEPDGHLKVYQWGRFELIWTVADLLTSSIGHCGHPMACGRYGICSFNGQCSCFERSSNVTGKFKQISYKQPNLGCSLVTPISCNYSQYHSLLELKNIGYFNLRYNDNQLDEKTGLEDCKSACLRNCSCKAALFYYAPWREVVEMMKLAVWCLQSDYRRRPSMTVVVQVLEGLVSVQDNLDYNFINAPARRTMAPTGEDMDAVDDGTPLLASILSGPRSTHVKMKQSLMGVTSSPITCGQTVERSETCFLFDESGMDTEVGVGSSFVVDGAWLAATGVVWELQLGSKKEVVGRLRDKLCNGLKDPNSVPFALRSVLFDFHFLCSMFSYVEVVKVSRLVVKAAHDMARAALPRLRKREPDLEELDDEFSVGTVPGMPTQFSYDDLKTATNDFNNKLGEGGFGSVFQGTLSDGTEVAVKRLGGLSQIKKSFLAEVQTIGSIHHINLVRLIGFCAENSNRLLVYEYMSKGSLD</sequence>
<dbReference type="PROSITE" id="PS50011">
    <property type="entry name" value="PROTEIN_KINASE_DOM"/>
    <property type="match status" value="1"/>
</dbReference>
<dbReference type="SUPFAM" id="SSF51110">
    <property type="entry name" value="alpha-D-mannose-specific plant lectins"/>
    <property type="match status" value="1"/>
</dbReference>
<feature type="domain" description="Protein kinase" evidence="8">
    <location>
        <begin position="665"/>
        <end position="746"/>
    </location>
</feature>
<keyword evidence="3" id="KW-0732">Signal</keyword>
<dbReference type="FunFam" id="3.30.200.20:FF:000178">
    <property type="entry name" value="serine/threonine-protein kinase PBS1-like"/>
    <property type="match status" value="1"/>
</dbReference>
<keyword evidence="6" id="KW-0325">Glycoprotein</keyword>
<dbReference type="InterPro" id="IPR003609">
    <property type="entry name" value="Pan_app"/>
</dbReference>
<dbReference type="PROSITE" id="PS00107">
    <property type="entry name" value="PROTEIN_KINASE_ATP"/>
    <property type="match status" value="1"/>
</dbReference>
<feature type="binding site" evidence="7">
    <location>
        <position position="693"/>
    </location>
    <ligand>
        <name>ATP</name>
        <dbReference type="ChEBI" id="CHEBI:30616"/>
    </ligand>
</feature>
<keyword evidence="2" id="KW-0808">Transferase</keyword>
<evidence type="ECO:0000256" key="6">
    <source>
        <dbReference type="ARBA" id="ARBA00023180"/>
    </source>
</evidence>
<dbReference type="Gene3D" id="3.30.200.20">
    <property type="entry name" value="Phosphorylase Kinase, domain 1"/>
    <property type="match status" value="1"/>
</dbReference>
<dbReference type="InterPro" id="IPR051343">
    <property type="entry name" value="G-type_lectin_kinases/EP1-like"/>
</dbReference>